<accession>X8E0L7</accession>
<gene>
    <name evidence="2" type="ORF">I540_0647</name>
</gene>
<feature type="region of interest" description="Disordered" evidence="1">
    <location>
        <begin position="1"/>
        <end position="22"/>
    </location>
</feature>
<evidence type="ECO:0000313" key="2">
    <source>
        <dbReference type="EMBL" id="EUA74169.1"/>
    </source>
</evidence>
<name>X8E0L7_9MYCO</name>
<evidence type="ECO:0000256" key="1">
    <source>
        <dbReference type="SAM" id="MobiDB-lite"/>
    </source>
</evidence>
<proteinExistence type="predicted"/>
<reference evidence="2 3" key="1">
    <citation type="submission" date="2013-12" db="EMBL/GenBank/DDBJ databases">
        <authorList>
            <person name="Zelazny A."/>
            <person name="Olivier K."/>
            <person name="Holland S."/>
            <person name="Lenaerts A."/>
            <person name="Ordway D."/>
            <person name="DeGroote M.A."/>
            <person name="Parker T."/>
            <person name="Sizemore C."/>
            <person name="Tallon L.J."/>
            <person name="Sadzewicz L.K."/>
            <person name="Sengamalay N."/>
            <person name="Fraser C.M."/>
            <person name="Hine E."/>
            <person name="Shefchek K.A."/>
            <person name="Das S.P."/>
            <person name="Tettelin H."/>
        </authorList>
    </citation>
    <scope>NUCLEOTIDE SEQUENCE [LARGE SCALE GENOMIC DNA]</scope>
    <source>
        <strain evidence="2 3">1513</strain>
    </source>
</reference>
<protein>
    <submittedName>
        <fullName evidence="2">Uncharacterized protein</fullName>
    </submittedName>
</protein>
<dbReference type="EMBL" id="JAOJ01000001">
    <property type="protein sequence ID" value="EUA74169.1"/>
    <property type="molecule type" value="Genomic_DNA"/>
</dbReference>
<organism evidence="2 3">
    <name type="scientific">Mycobacteroides abscessus subsp. bolletii 1513</name>
    <dbReference type="NCBI Taxonomy" id="1299321"/>
    <lineage>
        <taxon>Bacteria</taxon>
        <taxon>Bacillati</taxon>
        <taxon>Actinomycetota</taxon>
        <taxon>Actinomycetes</taxon>
        <taxon>Mycobacteriales</taxon>
        <taxon>Mycobacteriaceae</taxon>
        <taxon>Mycobacteroides</taxon>
        <taxon>Mycobacteroides abscessus</taxon>
    </lineage>
</organism>
<sequence length="62" mass="6790">MTFPQVVDVQPSGRSFDSPRADSGHIRLSPLAGASLLGPIRPDAARMGRHLYIRIRAGHRRA</sequence>
<dbReference type="AlphaFoldDB" id="X8E0L7"/>
<comment type="caution">
    <text evidence="2">The sequence shown here is derived from an EMBL/GenBank/DDBJ whole genome shotgun (WGS) entry which is preliminary data.</text>
</comment>
<evidence type="ECO:0000313" key="3">
    <source>
        <dbReference type="Proteomes" id="UP000023351"/>
    </source>
</evidence>
<dbReference type="Proteomes" id="UP000023351">
    <property type="component" value="Unassembled WGS sequence"/>
</dbReference>